<dbReference type="Proteomes" id="UP001175261">
    <property type="component" value="Unassembled WGS sequence"/>
</dbReference>
<sequence length="274" mass="31149">MSHHYDYLAHAVLALGASHLTVNTGADWTPQTLYHRTTALRLISERLSEPIESSAEGDALMGALICLAGQSSFLANSVHEYVNLTRGSYLVSQAVVLPLNGSMFKSITDARHLDLLITMFEEQPKDVALIEEYRDYVESLSKICKEEHELQYQSLLYRAISLLSTKPLDAVRTFTAVFVLPCLFDNDSFSDFIREDNHTANLLVANMFLLDYLLGQTCMPKRETPKFGGRKDVIIAWVHKVVSRLPEAYRDFGDFPLRFCKILATYDPRYLFWP</sequence>
<protein>
    <submittedName>
        <fullName evidence="2">Uncharacterized protein</fullName>
    </submittedName>
</protein>
<dbReference type="AlphaFoldDB" id="A0AA39L790"/>
<gene>
    <name evidence="2" type="ORF">NLU13_6285</name>
</gene>
<reference evidence="2" key="1">
    <citation type="submission" date="2022-10" db="EMBL/GenBank/DDBJ databases">
        <title>Determination and structural analysis of whole genome sequence of Sarocladium strictum F4-1.</title>
        <authorList>
            <person name="Hu L."/>
            <person name="Jiang Y."/>
        </authorList>
    </citation>
    <scope>NUCLEOTIDE SEQUENCE</scope>
    <source>
        <strain evidence="2">F4-1</strain>
    </source>
</reference>
<evidence type="ECO:0000313" key="2">
    <source>
        <dbReference type="EMBL" id="KAK0386449.1"/>
    </source>
</evidence>
<proteinExistence type="predicted"/>
<comment type="caution">
    <text evidence="2">The sequence shown here is derived from an EMBL/GenBank/DDBJ whole genome shotgun (WGS) entry which is preliminary data.</text>
</comment>
<evidence type="ECO:0000313" key="3">
    <source>
        <dbReference type="Proteomes" id="UP001175261"/>
    </source>
</evidence>
<organism evidence="2 3">
    <name type="scientific">Sarocladium strictum</name>
    <name type="common">Black bundle disease fungus</name>
    <name type="synonym">Acremonium strictum</name>
    <dbReference type="NCBI Taxonomy" id="5046"/>
    <lineage>
        <taxon>Eukaryota</taxon>
        <taxon>Fungi</taxon>
        <taxon>Dikarya</taxon>
        <taxon>Ascomycota</taxon>
        <taxon>Pezizomycotina</taxon>
        <taxon>Sordariomycetes</taxon>
        <taxon>Hypocreomycetidae</taxon>
        <taxon>Hypocreales</taxon>
        <taxon>Sarocladiaceae</taxon>
        <taxon>Sarocladium</taxon>
    </lineage>
</organism>
<name>A0AA39L790_SARSR</name>
<keyword evidence="1" id="KW-0539">Nucleus</keyword>
<dbReference type="Pfam" id="PF11951">
    <property type="entry name" value="Fungal_trans_2"/>
    <property type="match status" value="1"/>
</dbReference>
<keyword evidence="3" id="KW-1185">Reference proteome</keyword>
<dbReference type="EMBL" id="JAPDFR010000005">
    <property type="protein sequence ID" value="KAK0386449.1"/>
    <property type="molecule type" value="Genomic_DNA"/>
</dbReference>
<accession>A0AA39L790</accession>
<evidence type="ECO:0000256" key="1">
    <source>
        <dbReference type="ARBA" id="ARBA00023242"/>
    </source>
</evidence>
<dbReference type="InterPro" id="IPR021858">
    <property type="entry name" value="Fun_TF"/>
</dbReference>